<feature type="transmembrane region" description="Helical" evidence="7">
    <location>
        <begin position="62"/>
        <end position="81"/>
    </location>
</feature>
<dbReference type="InterPro" id="IPR003453">
    <property type="entry name" value="ABC_MlaE_roteobac"/>
</dbReference>
<keyword evidence="4 7" id="KW-0812">Transmembrane</keyword>
<feature type="transmembrane region" description="Helical" evidence="7">
    <location>
        <begin position="20"/>
        <end position="41"/>
    </location>
</feature>
<evidence type="ECO:0000256" key="3">
    <source>
        <dbReference type="ARBA" id="ARBA00022448"/>
    </source>
</evidence>
<organism evidence="8 9">
    <name type="scientific">Turneriella parva (strain ATCC BAA-1111 / DSM 21527 / NCTC 11395 / H)</name>
    <name type="common">Leptospira parva</name>
    <dbReference type="NCBI Taxonomy" id="869212"/>
    <lineage>
        <taxon>Bacteria</taxon>
        <taxon>Pseudomonadati</taxon>
        <taxon>Spirochaetota</taxon>
        <taxon>Spirochaetia</taxon>
        <taxon>Leptospirales</taxon>
        <taxon>Leptospiraceae</taxon>
        <taxon>Turneriella</taxon>
    </lineage>
</organism>
<protein>
    <recommendedName>
        <fullName evidence="10">ABC transporter permease</fullName>
    </recommendedName>
</protein>
<dbReference type="KEGG" id="tpx:Turpa_3620"/>
<evidence type="ECO:0000313" key="9">
    <source>
        <dbReference type="Proteomes" id="UP000006048"/>
    </source>
</evidence>
<evidence type="ECO:0000256" key="4">
    <source>
        <dbReference type="ARBA" id="ARBA00022692"/>
    </source>
</evidence>
<dbReference type="AlphaFoldDB" id="I4BAE7"/>
<feature type="transmembrane region" description="Helical" evidence="7">
    <location>
        <begin position="156"/>
        <end position="186"/>
    </location>
</feature>
<comment type="similarity">
    <text evidence="2 7">Belongs to the MlaE permease family.</text>
</comment>
<dbReference type="Proteomes" id="UP000006048">
    <property type="component" value="Chromosome"/>
</dbReference>
<dbReference type="PANTHER" id="PTHR30188:SF4">
    <property type="entry name" value="PROTEIN TRIGALACTOSYLDIACYLGLYCEROL 1, CHLOROPLASTIC"/>
    <property type="match status" value="1"/>
</dbReference>
<keyword evidence="3" id="KW-0813">Transport</keyword>
<dbReference type="OrthoDB" id="9810518at2"/>
<dbReference type="GO" id="GO:0005548">
    <property type="term" value="F:phospholipid transporter activity"/>
    <property type="evidence" value="ECO:0007669"/>
    <property type="project" value="TreeGrafter"/>
</dbReference>
<dbReference type="STRING" id="869212.Turpa_3620"/>
<proteinExistence type="inferred from homology"/>
<reference evidence="8 9" key="1">
    <citation type="submission" date="2012-06" db="EMBL/GenBank/DDBJ databases">
        <title>The complete chromosome of genome of Turneriella parva DSM 21527.</title>
        <authorList>
            <consortium name="US DOE Joint Genome Institute (JGI-PGF)"/>
            <person name="Lucas S."/>
            <person name="Han J."/>
            <person name="Lapidus A."/>
            <person name="Bruce D."/>
            <person name="Goodwin L."/>
            <person name="Pitluck S."/>
            <person name="Peters L."/>
            <person name="Kyrpides N."/>
            <person name="Mavromatis K."/>
            <person name="Ivanova N."/>
            <person name="Mikhailova N."/>
            <person name="Chertkov O."/>
            <person name="Detter J.C."/>
            <person name="Tapia R."/>
            <person name="Han C."/>
            <person name="Land M."/>
            <person name="Hauser L."/>
            <person name="Markowitz V."/>
            <person name="Cheng J.-F."/>
            <person name="Hugenholtz P."/>
            <person name="Woyke T."/>
            <person name="Wu D."/>
            <person name="Gronow S."/>
            <person name="Wellnitz S."/>
            <person name="Brambilla E."/>
            <person name="Klenk H.-P."/>
            <person name="Eisen J.A."/>
        </authorList>
    </citation>
    <scope>NUCLEOTIDE SEQUENCE [LARGE SCALE GENOMIC DNA]</scope>
    <source>
        <strain evidence="9">ATCC BAA-1111 / DSM 21527 / NCTC 11395 / H</strain>
    </source>
</reference>
<dbReference type="NCBIfam" id="TIGR00056">
    <property type="entry name" value="MlaE family lipid ABC transporter permease subunit"/>
    <property type="match status" value="1"/>
</dbReference>
<dbReference type="InterPro" id="IPR030802">
    <property type="entry name" value="Permease_MalE"/>
</dbReference>
<gene>
    <name evidence="8" type="ordered locus">Turpa_3620</name>
</gene>
<evidence type="ECO:0000256" key="5">
    <source>
        <dbReference type="ARBA" id="ARBA00022989"/>
    </source>
</evidence>
<dbReference type="PANTHER" id="PTHR30188">
    <property type="entry name" value="ABC TRANSPORTER PERMEASE PROTEIN-RELATED"/>
    <property type="match status" value="1"/>
</dbReference>
<keyword evidence="5 7" id="KW-1133">Transmembrane helix</keyword>
<dbReference type="HOGENOM" id="CLU_045686_1_1_12"/>
<evidence type="ECO:0000256" key="2">
    <source>
        <dbReference type="ARBA" id="ARBA00007556"/>
    </source>
</evidence>
<dbReference type="Pfam" id="PF02405">
    <property type="entry name" value="MlaE"/>
    <property type="match status" value="1"/>
</dbReference>
<accession>I4BAE7</accession>
<feature type="transmembrane region" description="Helical" evidence="7">
    <location>
        <begin position="241"/>
        <end position="264"/>
    </location>
</feature>
<dbReference type="GO" id="GO:0043190">
    <property type="term" value="C:ATP-binding cassette (ABC) transporter complex"/>
    <property type="evidence" value="ECO:0007669"/>
    <property type="project" value="InterPro"/>
</dbReference>
<evidence type="ECO:0000313" key="8">
    <source>
        <dbReference type="EMBL" id="AFM14254.1"/>
    </source>
</evidence>
<keyword evidence="6 7" id="KW-0472">Membrane</keyword>
<dbReference type="RefSeq" id="WP_014804731.1">
    <property type="nucleotide sequence ID" value="NC_018020.1"/>
</dbReference>
<dbReference type="EMBL" id="CP002959">
    <property type="protein sequence ID" value="AFM14254.1"/>
    <property type="molecule type" value="Genomic_DNA"/>
</dbReference>
<evidence type="ECO:0000256" key="1">
    <source>
        <dbReference type="ARBA" id="ARBA00004141"/>
    </source>
</evidence>
<comment type="subcellular location">
    <subcellularLocation>
        <location evidence="1">Membrane</location>
        <topology evidence="1">Multi-pass membrane protein</topology>
    </subcellularLocation>
</comment>
<evidence type="ECO:0000256" key="7">
    <source>
        <dbReference type="RuleBase" id="RU362044"/>
    </source>
</evidence>
<keyword evidence="9" id="KW-1185">Reference proteome</keyword>
<name>I4BAE7_TURPD</name>
<evidence type="ECO:0000256" key="6">
    <source>
        <dbReference type="ARBA" id="ARBA00023136"/>
    </source>
</evidence>
<feature type="transmembrane region" description="Helical" evidence="7">
    <location>
        <begin position="206"/>
        <end position="229"/>
    </location>
</feature>
<evidence type="ECO:0008006" key="10">
    <source>
        <dbReference type="Google" id="ProtNLM"/>
    </source>
</evidence>
<sequence>MKRFHQTLIPIFDSIGSGVLGLLEAIGGFAIFAGQTFRYVFARPFDVRNLLYQMGEIGVKSIPVGVVSSFFVGMVMALQLGGPMEQQIQGISTFMGGGIALAMVRELSPVLTAVLLAGRVGSSIAAEVGTMKVTEQIDALSTLATNPIHYLSVPRFLAALFCIPMITVMAIVVGVLGGALISNISLDIPYNLYFDSARTLVRSQDLISGVGKTFFFGAEIALISCFSGFRARGGAEGVGQATIQAVVFSFMMIIVSDYFITYIFQLFGL</sequence>